<gene>
    <name evidence="1" type="ORF">LNINA_LOCUS11094</name>
</gene>
<name>A0AAV1JSZ3_9NEOP</name>
<evidence type="ECO:0000313" key="2">
    <source>
        <dbReference type="Proteomes" id="UP001497472"/>
    </source>
</evidence>
<sequence>MAKLQKADACALLWLFTRRGEHFHLTRLRGRRPSLAYSADLLQTNRNTTLSFLSSSSLALECEFALGSRLQDKSVRVEAVPTAGHAPALRHRPPRSPCPPLYVLPTLITNMPQENNT</sequence>
<dbReference type="AlphaFoldDB" id="A0AAV1JSZ3"/>
<reference evidence="1 2" key="1">
    <citation type="submission" date="2023-11" db="EMBL/GenBank/DDBJ databases">
        <authorList>
            <person name="Okamura Y."/>
        </authorList>
    </citation>
    <scope>NUCLEOTIDE SEQUENCE [LARGE SCALE GENOMIC DNA]</scope>
</reference>
<accession>A0AAV1JSZ3</accession>
<dbReference type="EMBL" id="CAVLEF010000132">
    <property type="protein sequence ID" value="CAK1552006.1"/>
    <property type="molecule type" value="Genomic_DNA"/>
</dbReference>
<dbReference type="Proteomes" id="UP001497472">
    <property type="component" value="Unassembled WGS sequence"/>
</dbReference>
<protein>
    <submittedName>
        <fullName evidence="1">Uncharacterized protein</fullName>
    </submittedName>
</protein>
<evidence type="ECO:0000313" key="1">
    <source>
        <dbReference type="EMBL" id="CAK1552006.1"/>
    </source>
</evidence>
<keyword evidence="2" id="KW-1185">Reference proteome</keyword>
<proteinExistence type="predicted"/>
<organism evidence="1 2">
    <name type="scientific">Leptosia nina</name>
    <dbReference type="NCBI Taxonomy" id="320188"/>
    <lineage>
        <taxon>Eukaryota</taxon>
        <taxon>Metazoa</taxon>
        <taxon>Ecdysozoa</taxon>
        <taxon>Arthropoda</taxon>
        <taxon>Hexapoda</taxon>
        <taxon>Insecta</taxon>
        <taxon>Pterygota</taxon>
        <taxon>Neoptera</taxon>
        <taxon>Endopterygota</taxon>
        <taxon>Lepidoptera</taxon>
        <taxon>Glossata</taxon>
        <taxon>Ditrysia</taxon>
        <taxon>Papilionoidea</taxon>
        <taxon>Pieridae</taxon>
        <taxon>Pierinae</taxon>
        <taxon>Leptosia</taxon>
    </lineage>
</organism>
<comment type="caution">
    <text evidence="1">The sequence shown here is derived from an EMBL/GenBank/DDBJ whole genome shotgun (WGS) entry which is preliminary data.</text>
</comment>